<gene>
    <name evidence="2" type="ORF">TCAL_04073</name>
</gene>
<feature type="compositionally biased region" description="Basic and acidic residues" evidence="1">
    <location>
        <begin position="1"/>
        <end position="13"/>
    </location>
</feature>
<evidence type="ECO:0000313" key="3">
    <source>
        <dbReference type="Proteomes" id="UP000318571"/>
    </source>
</evidence>
<comment type="caution">
    <text evidence="2">The sequence shown here is derived from an EMBL/GenBank/DDBJ whole genome shotgun (WGS) entry which is preliminary data.</text>
</comment>
<keyword evidence="3" id="KW-1185">Reference proteome</keyword>
<evidence type="ECO:0000256" key="1">
    <source>
        <dbReference type="SAM" id="MobiDB-lite"/>
    </source>
</evidence>
<feature type="region of interest" description="Disordered" evidence="1">
    <location>
        <begin position="1"/>
        <end position="26"/>
    </location>
</feature>
<dbReference type="Proteomes" id="UP000318571">
    <property type="component" value="Chromosome 5"/>
</dbReference>
<protein>
    <submittedName>
        <fullName evidence="2">Uncharacterized protein</fullName>
    </submittedName>
</protein>
<accession>A0A553PG48</accession>
<evidence type="ECO:0000313" key="2">
    <source>
        <dbReference type="EMBL" id="TRY76655.1"/>
    </source>
</evidence>
<name>A0A553PG48_TIGCA</name>
<sequence>MKFSTLRDSHPKAESPPNLLKSPGDSISVISSSSGCALPPPYEEVCEIDLDALPKYEDISQLNLKGQKPIMSV</sequence>
<proteinExistence type="predicted"/>
<dbReference type="EMBL" id="VCGU01000004">
    <property type="protein sequence ID" value="TRY76655.1"/>
    <property type="molecule type" value="Genomic_DNA"/>
</dbReference>
<reference evidence="2 3" key="1">
    <citation type="journal article" date="2018" name="Nat. Ecol. Evol.">
        <title>Genomic signatures of mitonuclear coevolution across populations of Tigriopus californicus.</title>
        <authorList>
            <person name="Barreto F.S."/>
            <person name="Watson E.T."/>
            <person name="Lima T.G."/>
            <person name="Willett C.S."/>
            <person name="Edmands S."/>
            <person name="Li W."/>
            <person name="Burton R.S."/>
        </authorList>
    </citation>
    <scope>NUCLEOTIDE SEQUENCE [LARGE SCALE GENOMIC DNA]</scope>
    <source>
        <strain evidence="2 3">San Diego</strain>
    </source>
</reference>
<dbReference type="AlphaFoldDB" id="A0A553PG48"/>
<organism evidence="2 3">
    <name type="scientific">Tigriopus californicus</name>
    <name type="common">Marine copepod</name>
    <dbReference type="NCBI Taxonomy" id="6832"/>
    <lineage>
        <taxon>Eukaryota</taxon>
        <taxon>Metazoa</taxon>
        <taxon>Ecdysozoa</taxon>
        <taxon>Arthropoda</taxon>
        <taxon>Crustacea</taxon>
        <taxon>Multicrustacea</taxon>
        <taxon>Hexanauplia</taxon>
        <taxon>Copepoda</taxon>
        <taxon>Harpacticoida</taxon>
        <taxon>Harpacticidae</taxon>
        <taxon>Tigriopus</taxon>
    </lineage>
</organism>